<protein>
    <submittedName>
        <fullName evidence="2">Uncharacterized protein</fullName>
    </submittedName>
</protein>
<evidence type="ECO:0000256" key="1">
    <source>
        <dbReference type="SAM" id="MobiDB-lite"/>
    </source>
</evidence>
<gene>
    <name evidence="2" type="ORF">C7S16_0261</name>
</gene>
<reference evidence="2" key="1">
    <citation type="submission" date="2018-08" db="EMBL/GenBank/DDBJ databases">
        <title>Identification of Burkholderia cepacia strains that express a Burkholderia pseudomallei-like capsular polysaccharide.</title>
        <authorList>
            <person name="Burtnick M.N."/>
            <person name="Vongsouvath M."/>
            <person name="Newton P."/>
            <person name="Wuthiekanun V."/>
            <person name="Limmathurotsakul D."/>
            <person name="Brett P.J."/>
            <person name="Chantratita N."/>
            <person name="Dance D.A."/>
        </authorList>
    </citation>
    <scope>NUCLEOTIDE SEQUENCE</scope>
    <source>
        <strain evidence="2">SBXCC001</strain>
    </source>
</reference>
<dbReference type="EMBL" id="QXCT01000002">
    <property type="protein sequence ID" value="MDW9256214.1"/>
    <property type="molecule type" value="Genomic_DNA"/>
</dbReference>
<sequence length="95" mass="10294">MSSAPYPRVVSGGDCAMRIHRAKRAIRSTSRAAKPLCPVESPMSGVHLLSRSGGRESATPPAHARVRRARDGEARPAPTKRRYAPRIVCISETDC</sequence>
<proteinExistence type="predicted"/>
<comment type="caution">
    <text evidence="2">The sequence shown here is derived from an EMBL/GenBank/DDBJ whole genome shotgun (WGS) entry which is preliminary data.</text>
</comment>
<name>A0AAW9D032_BURTH</name>
<accession>A0AAW9D032</accession>
<evidence type="ECO:0000313" key="3">
    <source>
        <dbReference type="Proteomes" id="UP001272137"/>
    </source>
</evidence>
<dbReference type="AlphaFoldDB" id="A0AAW9D032"/>
<evidence type="ECO:0000313" key="2">
    <source>
        <dbReference type="EMBL" id="MDW9256214.1"/>
    </source>
</evidence>
<feature type="region of interest" description="Disordered" evidence="1">
    <location>
        <begin position="26"/>
        <end position="82"/>
    </location>
</feature>
<organism evidence="2 3">
    <name type="scientific">Burkholderia thailandensis</name>
    <dbReference type="NCBI Taxonomy" id="57975"/>
    <lineage>
        <taxon>Bacteria</taxon>
        <taxon>Pseudomonadati</taxon>
        <taxon>Pseudomonadota</taxon>
        <taxon>Betaproteobacteria</taxon>
        <taxon>Burkholderiales</taxon>
        <taxon>Burkholderiaceae</taxon>
        <taxon>Burkholderia</taxon>
        <taxon>pseudomallei group</taxon>
    </lineage>
</organism>
<dbReference type="Proteomes" id="UP001272137">
    <property type="component" value="Unassembled WGS sequence"/>
</dbReference>